<dbReference type="GO" id="GO:0030145">
    <property type="term" value="F:manganese ion binding"/>
    <property type="evidence" value="ECO:0007669"/>
    <property type="project" value="TreeGrafter"/>
</dbReference>
<feature type="region of interest" description="Disordered" evidence="22">
    <location>
        <begin position="368"/>
        <end position="387"/>
    </location>
</feature>
<comment type="subcellular location">
    <subcellularLocation>
        <location evidence="2">Cytoplasm</location>
    </subcellularLocation>
</comment>
<feature type="compositionally biased region" description="Pro residues" evidence="22">
    <location>
        <begin position="378"/>
        <end position="387"/>
    </location>
</feature>
<dbReference type="GO" id="GO:0016301">
    <property type="term" value="F:kinase activity"/>
    <property type="evidence" value="ECO:0007669"/>
    <property type="project" value="UniProtKB-KW"/>
</dbReference>
<evidence type="ECO:0000256" key="21">
    <source>
        <dbReference type="ARBA" id="ARBA00049257"/>
    </source>
</evidence>
<protein>
    <recommendedName>
        <fullName evidence="18">Phosphoenolpyruvate carboxykinase, cytosolic [GTP]</fullName>
        <ecNumber evidence="6">4.1.1.32</ecNumber>
    </recommendedName>
    <alternativeName>
        <fullName evidence="19">Serine-protein kinase PCK1</fullName>
    </alternativeName>
</protein>
<comment type="catalytic activity">
    <reaction evidence="21">
        <text>L-seryl-[protein] + GTP = O-phospho-L-seryl-[protein] + GDP + H(+)</text>
        <dbReference type="Rhea" id="RHEA:64020"/>
        <dbReference type="Rhea" id="RHEA-COMP:9863"/>
        <dbReference type="Rhea" id="RHEA-COMP:11604"/>
        <dbReference type="ChEBI" id="CHEBI:15378"/>
        <dbReference type="ChEBI" id="CHEBI:29999"/>
        <dbReference type="ChEBI" id="CHEBI:37565"/>
        <dbReference type="ChEBI" id="CHEBI:58189"/>
        <dbReference type="ChEBI" id="CHEBI:83421"/>
    </reaction>
    <physiologicalReaction direction="left-to-right" evidence="21">
        <dbReference type="Rhea" id="RHEA:64021"/>
    </physiologicalReaction>
</comment>
<evidence type="ECO:0000256" key="16">
    <source>
        <dbReference type="ARBA" id="ARBA00023211"/>
    </source>
</evidence>
<dbReference type="FunFam" id="3.40.449.10:FF:000003">
    <property type="entry name" value="Phosphoenolpyruvate carboxykinase, cytosolic [GTP]"/>
    <property type="match status" value="1"/>
</dbReference>
<dbReference type="CDD" id="cd00819">
    <property type="entry name" value="PEPCK_GTP"/>
    <property type="match status" value="1"/>
</dbReference>
<dbReference type="Pfam" id="PF17297">
    <property type="entry name" value="PEPCK_N"/>
    <property type="match status" value="1"/>
</dbReference>
<dbReference type="GO" id="GO:0071549">
    <property type="term" value="P:cellular response to dexamethasone stimulus"/>
    <property type="evidence" value="ECO:0007669"/>
    <property type="project" value="TreeGrafter"/>
</dbReference>
<keyword evidence="9" id="KW-0597">Phosphoprotein</keyword>
<evidence type="ECO:0000256" key="3">
    <source>
        <dbReference type="ARBA" id="ARBA00004742"/>
    </source>
</evidence>
<comment type="similarity">
    <text evidence="4">Belongs to the phosphoenolpyruvate carboxykinase [GTP] family.</text>
</comment>
<evidence type="ECO:0000256" key="19">
    <source>
        <dbReference type="ARBA" id="ARBA00042054"/>
    </source>
</evidence>
<dbReference type="GO" id="GO:0071333">
    <property type="term" value="P:cellular response to glucose stimulus"/>
    <property type="evidence" value="ECO:0007669"/>
    <property type="project" value="TreeGrafter"/>
</dbReference>
<dbReference type="SUPFAM" id="SSF68923">
    <property type="entry name" value="PEP carboxykinase N-terminal domain"/>
    <property type="match status" value="1"/>
</dbReference>
<dbReference type="AlphaFoldDB" id="A0AA40HUD6"/>
<keyword evidence="26" id="KW-1185">Reference proteome</keyword>
<evidence type="ECO:0000259" key="24">
    <source>
        <dbReference type="Pfam" id="PF17297"/>
    </source>
</evidence>
<evidence type="ECO:0000256" key="22">
    <source>
        <dbReference type="SAM" id="MobiDB-lite"/>
    </source>
</evidence>
<dbReference type="GO" id="GO:0046327">
    <property type="term" value="P:glycerol biosynthetic process from pyruvate"/>
    <property type="evidence" value="ECO:0007669"/>
    <property type="project" value="TreeGrafter"/>
</dbReference>
<evidence type="ECO:0000256" key="14">
    <source>
        <dbReference type="ARBA" id="ARBA00022793"/>
    </source>
</evidence>
<evidence type="ECO:0000259" key="23">
    <source>
        <dbReference type="Pfam" id="PF00821"/>
    </source>
</evidence>
<name>A0AA40HUD6_CNENI</name>
<dbReference type="Pfam" id="PF00821">
    <property type="entry name" value="PEPCK_GTP"/>
    <property type="match status" value="1"/>
</dbReference>
<dbReference type="PANTHER" id="PTHR11561">
    <property type="entry name" value="PHOSPHOENOLPYRUVATE CARBOXYKINASE"/>
    <property type="match status" value="1"/>
</dbReference>
<comment type="catalytic activity">
    <reaction evidence="20">
        <text>oxaloacetate + GTP = phosphoenolpyruvate + GDP + CO2</text>
        <dbReference type="Rhea" id="RHEA:10388"/>
        <dbReference type="ChEBI" id="CHEBI:16452"/>
        <dbReference type="ChEBI" id="CHEBI:16526"/>
        <dbReference type="ChEBI" id="CHEBI:37565"/>
        <dbReference type="ChEBI" id="CHEBI:58189"/>
        <dbReference type="ChEBI" id="CHEBI:58702"/>
        <dbReference type="EC" id="4.1.1.32"/>
    </reaction>
    <physiologicalReaction direction="left-to-right" evidence="20">
        <dbReference type="Rhea" id="RHEA:10389"/>
    </physiologicalReaction>
    <physiologicalReaction direction="right-to-left" evidence="20">
        <dbReference type="Rhea" id="RHEA:10390"/>
    </physiologicalReaction>
</comment>
<keyword evidence="8" id="KW-0963">Cytoplasm</keyword>
<dbReference type="GO" id="GO:0042594">
    <property type="term" value="P:response to starvation"/>
    <property type="evidence" value="ECO:0007669"/>
    <property type="project" value="TreeGrafter"/>
</dbReference>
<dbReference type="InterPro" id="IPR035077">
    <property type="entry name" value="PEP_carboxykinase_GTP_C"/>
</dbReference>
<keyword evidence="14" id="KW-0210">Decarboxylase</keyword>
<dbReference type="InterPro" id="IPR008210">
    <property type="entry name" value="PEP_carboxykinase_N"/>
</dbReference>
<evidence type="ECO:0000313" key="25">
    <source>
        <dbReference type="EMBL" id="KAK1337146.1"/>
    </source>
</evidence>
<accession>A0AA40HUD6</accession>
<keyword evidence="16" id="KW-0464">Manganese</keyword>
<dbReference type="GO" id="GO:0019543">
    <property type="term" value="P:propionate catabolic process"/>
    <property type="evidence" value="ECO:0007669"/>
    <property type="project" value="TreeGrafter"/>
</dbReference>
<dbReference type="EC" id="4.1.1.32" evidence="6"/>
<dbReference type="GO" id="GO:0005829">
    <property type="term" value="C:cytosol"/>
    <property type="evidence" value="ECO:0007669"/>
    <property type="project" value="TreeGrafter"/>
</dbReference>
<dbReference type="GO" id="GO:0004613">
    <property type="term" value="F:phosphoenolpyruvate carboxykinase (GTP) activity"/>
    <property type="evidence" value="ECO:0007669"/>
    <property type="project" value="UniProtKB-EC"/>
</dbReference>
<dbReference type="InterPro" id="IPR013035">
    <property type="entry name" value="PEP_carboxykinase_C"/>
</dbReference>
<evidence type="ECO:0000313" key="26">
    <source>
        <dbReference type="Proteomes" id="UP001177744"/>
    </source>
</evidence>
<evidence type="ECO:0000256" key="17">
    <source>
        <dbReference type="ARBA" id="ARBA00023239"/>
    </source>
</evidence>
<dbReference type="Proteomes" id="UP001177744">
    <property type="component" value="Unassembled WGS sequence"/>
</dbReference>
<dbReference type="EMBL" id="JAULJE010000011">
    <property type="protein sequence ID" value="KAK1337146.1"/>
    <property type="molecule type" value="Genomic_DNA"/>
</dbReference>
<keyword evidence="13" id="KW-0418">Kinase</keyword>
<evidence type="ECO:0000256" key="4">
    <source>
        <dbReference type="ARBA" id="ARBA00005796"/>
    </source>
</evidence>
<proteinExistence type="inferred from homology"/>
<evidence type="ECO:0000256" key="20">
    <source>
        <dbReference type="ARBA" id="ARBA00047291"/>
    </source>
</evidence>
<dbReference type="PIRSF" id="PIRSF001348">
    <property type="entry name" value="PEP_carboxykinase_GTP"/>
    <property type="match status" value="1"/>
</dbReference>
<evidence type="ECO:0000256" key="10">
    <source>
        <dbReference type="ARBA" id="ARBA00022679"/>
    </source>
</evidence>
<evidence type="ECO:0000256" key="13">
    <source>
        <dbReference type="ARBA" id="ARBA00022777"/>
    </source>
</evidence>
<dbReference type="GO" id="GO:0005525">
    <property type="term" value="F:GTP binding"/>
    <property type="evidence" value="ECO:0007669"/>
    <property type="project" value="UniProtKB-KW"/>
</dbReference>
<feature type="domain" description="Phosphoenolpyruvate carboxykinase C-terminal P-loop" evidence="23">
    <location>
        <begin position="239"/>
        <end position="627"/>
    </location>
</feature>
<dbReference type="Gene3D" id="2.170.8.10">
    <property type="entry name" value="Phosphoenolpyruvate Carboxykinase, domain 2"/>
    <property type="match status" value="1"/>
</dbReference>
<dbReference type="InterPro" id="IPR008209">
    <property type="entry name" value="PEP_carboxykinase_GTP"/>
</dbReference>
<organism evidence="25 26">
    <name type="scientific">Cnephaeus nilssonii</name>
    <name type="common">Northern bat</name>
    <name type="synonym">Eptesicus nilssonii</name>
    <dbReference type="NCBI Taxonomy" id="3371016"/>
    <lineage>
        <taxon>Eukaryota</taxon>
        <taxon>Metazoa</taxon>
        <taxon>Chordata</taxon>
        <taxon>Craniata</taxon>
        <taxon>Vertebrata</taxon>
        <taxon>Euteleostomi</taxon>
        <taxon>Mammalia</taxon>
        <taxon>Eutheria</taxon>
        <taxon>Laurasiatheria</taxon>
        <taxon>Chiroptera</taxon>
        <taxon>Yangochiroptera</taxon>
        <taxon>Vespertilionidae</taxon>
        <taxon>Cnephaeus</taxon>
    </lineage>
</organism>
<evidence type="ECO:0000256" key="5">
    <source>
        <dbReference type="ARBA" id="ARBA00011245"/>
    </source>
</evidence>
<dbReference type="GO" id="GO:0032869">
    <property type="term" value="P:cellular response to insulin stimulus"/>
    <property type="evidence" value="ECO:0007669"/>
    <property type="project" value="TreeGrafter"/>
</dbReference>
<evidence type="ECO:0000256" key="11">
    <source>
        <dbReference type="ARBA" id="ARBA00022723"/>
    </source>
</evidence>
<evidence type="ECO:0000256" key="1">
    <source>
        <dbReference type="ARBA" id="ARBA00001936"/>
    </source>
</evidence>
<dbReference type="PROSITE" id="PS00505">
    <property type="entry name" value="PEPCK_GTP"/>
    <property type="match status" value="1"/>
</dbReference>
<keyword evidence="17" id="KW-0456">Lyase</keyword>
<dbReference type="Gene3D" id="3.40.449.10">
    <property type="entry name" value="Phosphoenolpyruvate Carboxykinase, domain 1"/>
    <property type="match status" value="1"/>
</dbReference>
<keyword evidence="12" id="KW-0547">Nucleotide-binding</keyword>
<evidence type="ECO:0000256" key="8">
    <source>
        <dbReference type="ARBA" id="ARBA00022490"/>
    </source>
</evidence>
<evidence type="ECO:0000256" key="2">
    <source>
        <dbReference type="ARBA" id="ARBA00004496"/>
    </source>
</evidence>
<evidence type="ECO:0000256" key="7">
    <source>
        <dbReference type="ARBA" id="ARBA00022432"/>
    </source>
</evidence>
<comment type="cofactor">
    <cofactor evidence="1">
        <name>Mn(2+)</name>
        <dbReference type="ChEBI" id="CHEBI:29035"/>
    </cofactor>
</comment>
<evidence type="ECO:0000256" key="6">
    <source>
        <dbReference type="ARBA" id="ARBA00012306"/>
    </source>
</evidence>
<keyword evidence="11" id="KW-0479">Metal-binding</keyword>
<reference evidence="25" key="1">
    <citation type="submission" date="2023-06" db="EMBL/GenBank/DDBJ databases">
        <title>Reference genome for the Northern bat (Eptesicus nilssonii), a most northern bat species.</title>
        <authorList>
            <person name="Laine V.N."/>
            <person name="Pulliainen A.T."/>
            <person name="Lilley T.M."/>
        </authorList>
    </citation>
    <scope>NUCLEOTIDE SEQUENCE</scope>
    <source>
        <strain evidence="25">BLF_Eptnil</strain>
        <tissue evidence="25">Kidney</tissue>
    </source>
</reference>
<dbReference type="Gene3D" id="3.90.228.20">
    <property type="match status" value="1"/>
</dbReference>
<feature type="domain" description="Phosphoenolpyruvate carboxykinase GTP-utilising N-terminal" evidence="24">
    <location>
        <begin position="29"/>
        <end position="235"/>
    </location>
</feature>
<dbReference type="InterPro" id="IPR035078">
    <property type="entry name" value="PEP_carboxykinase_GTP_N"/>
</dbReference>
<keyword evidence="10" id="KW-0808">Transferase</keyword>
<comment type="subunit">
    <text evidence="5">Monomer.</text>
</comment>
<dbReference type="GO" id="GO:0006094">
    <property type="term" value="P:gluconeogenesis"/>
    <property type="evidence" value="ECO:0007669"/>
    <property type="project" value="UniProtKB-KW"/>
</dbReference>
<dbReference type="FunFam" id="3.90.228.20:FF:000005">
    <property type="entry name" value="Phosphoenolpyruvate carboxykinase [GTP], mitochondrial"/>
    <property type="match status" value="1"/>
</dbReference>
<dbReference type="HAMAP" id="MF_00452">
    <property type="entry name" value="PEPCK_GTP"/>
    <property type="match status" value="1"/>
</dbReference>
<dbReference type="SUPFAM" id="SSF53795">
    <property type="entry name" value="PEP carboxykinase-like"/>
    <property type="match status" value="2"/>
</dbReference>
<dbReference type="PANTHER" id="PTHR11561:SF18">
    <property type="entry name" value="PHOSPHOENOLPYRUVATE CARBOXYKINASE, CYTOSOLIC [GTP]"/>
    <property type="match status" value="1"/>
</dbReference>
<dbReference type="InterPro" id="IPR018091">
    <property type="entry name" value="PEP_carboxykin_GTP_CS"/>
</dbReference>
<evidence type="ECO:0000256" key="12">
    <source>
        <dbReference type="ARBA" id="ARBA00022741"/>
    </source>
</evidence>
<dbReference type="NCBIfam" id="NF003253">
    <property type="entry name" value="PRK04210.1"/>
    <property type="match status" value="1"/>
</dbReference>
<gene>
    <name evidence="25" type="ORF">QTO34_001768</name>
</gene>
<comment type="pathway">
    <text evidence="3">Carbohydrate biosynthesis; gluconeogenesis.</text>
</comment>
<sequence length="631" mass="69857">MPPQLPNGLNFSAKVVQGTLDSLPQAVREFVETNASLCQPECIHICNGSEEENQQLLHEMEEQGTIKRLKKYDNWDVARIESKTVIITREQRDTVPIPKSGLSQLGRWMSEEDFEKAFNARFPAWGPWAQPLAKVGIELTDSPYVVASMRIMTRMGTPILEALGDGEFVKCLHSVGCPLPLKKPLVNNWACNPEQTLIAHLPDRREIISFGSGYGGNSLLGKKCFALRMASRLAKEEGWLAEHMLILGITSPQGQKKYFAAAFPSACGKTNLAMMNPSLPGWKIECVGDDIAWMKFDQQGNLRAINPENGFFGVAPGTSVKTNPNAIKTIQRNTIFTNVAETSDGGVYWEGIDQPLAAGVKVTSWKNKDWTPEDGEPPGGPAAPNPGAPCLGWTLRGLSSLPAVGEPCAHPNSRFCTPASQCPIIDPAWEAPEGVPIEGIIFGGRRPAGVPLVYEALSWQHGVFVGAAMRSEATAAAEHKGKIIMHDPFAMRPFFGYNFGQYLAHWLSMAQRPAAKLPKIFHVNWFRKDKDGKFLWPGFGENSRVLEWMFNRINGKGGAKLTAIGYIPTEEALNLRGLGNINTKELFDISREFWEKEVEDIQAYLEEQVNADLPYEIQREVLALKQRVSQM</sequence>
<evidence type="ECO:0000256" key="9">
    <source>
        <dbReference type="ARBA" id="ARBA00022553"/>
    </source>
</evidence>
<evidence type="ECO:0000256" key="18">
    <source>
        <dbReference type="ARBA" id="ARBA00040372"/>
    </source>
</evidence>
<keyword evidence="7" id="KW-0312">Gluconeogenesis</keyword>
<comment type="caution">
    <text evidence="25">The sequence shown here is derived from an EMBL/GenBank/DDBJ whole genome shotgun (WGS) entry which is preliminary data.</text>
</comment>
<evidence type="ECO:0000256" key="15">
    <source>
        <dbReference type="ARBA" id="ARBA00023134"/>
    </source>
</evidence>
<dbReference type="GO" id="GO:0006107">
    <property type="term" value="P:oxaloacetate metabolic process"/>
    <property type="evidence" value="ECO:0007669"/>
    <property type="project" value="TreeGrafter"/>
</dbReference>
<dbReference type="GO" id="GO:0070365">
    <property type="term" value="P:hepatocyte differentiation"/>
    <property type="evidence" value="ECO:0007669"/>
    <property type="project" value="TreeGrafter"/>
</dbReference>
<keyword evidence="15" id="KW-0342">GTP-binding</keyword>